<evidence type="ECO:0000256" key="4">
    <source>
        <dbReference type="ARBA" id="ARBA00022574"/>
    </source>
</evidence>
<dbReference type="PROSITE" id="PS50294">
    <property type="entry name" value="WD_REPEATS_REGION"/>
    <property type="match status" value="4"/>
</dbReference>
<accession>A0A9P5Z7P4</accession>
<dbReference type="PANTHER" id="PTHR13831">
    <property type="entry name" value="MEMBER OF THE HIR1 FAMILY OF WD-REPEAT PROTEINS"/>
    <property type="match status" value="1"/>
</dbReference>
<dbReference type="SUPFAM" id="SSF50978">
    <property type="entry name" value="WD40 repeat-like"/>
    <property type="match status" value="2"/>
</dbReference>
<dbReference type="InterPro" id="IPR015943">
    <property type="entry name" value="WD40/YVTN_repeat-like_dom_sf"/>
</dbReference>
<dbReference type="Pfam" id="PF24105">
    <property type="entry name" value="Beta-prop_CAF1B_HIR1"/>
    <property type="match status" value="1"/>
</dbReference>
<dbReference type="GO" id="GO:0000785">
    <property type="term" value="C:chromatin"/>
    <property type="evidence" value="ECO:0007669"/>
    <property type="project" value="TreeGrafter"/>
</dbReference>
<dbReference type="Gene3D" id="2.130.10.10">
    <property type="entry name" value="YVTN repeat-like/Quinoprotein amine dehydrogenase"/>
    <property type="match status" value="2"/>
</dbReference>
<feature type="repeat" description="WD" evidence="10">
    <location>
        <begin position="131"/>
        <end position="162"/>
    </location>
</feature>
<dbReference type="Proteomes" id="UP000807469">
    <property type="component" value="Unassembled WGS sequence"/>
</dbReference>
<comment type="caution">
    <text evidence="15">The sequence shown here is derived from an EMBL/GenBank/DDBJ whole genome shotgun (WGS) entry which is preliminary data.</text>
</comment>
<evidence type="ECO:0000256" key="1">
    <source>
        <dbReference type="ARBA" id="ARBA00004123"/>
    </source>
</evidence>
<feature type="domain" description="Protein HIRA-like C-terminal" evidence="13">
    <location>
        <begin position="691"/>
        <end position="889"/>
    </location>
</feature>
<evidence type="ECO:0000256" key="12">
    <source>
        <dbReference type="SAM" id="MobiDB-lite"/>
    </source>
</evidence>
<organism evidence="15 16">
    <name type="scientific">Pholiota conissans</name>
    <dbReference type="NCBI Taxonomy" id="109636"/>
    <lineage>
        <taxon>Eukaryota</taxon>
        <taxon>Fungi</taxon>
        <taxon>Dikarya</taxon>
        <taxon>Basidiomycota</taxon>
        <taxon>Agaricomycotina</taxon>
        <taxon>Agaricomycetes</taxon>
        <taxon>Agaricomycetidae</taxon>
        <taxon>Agaricales</taxon>
        <taxon>Agaricineae</taxon>
        <taxon>Strophariaceae</taxon>
        <taxon>Pholiota</taxon>
    </lineage>
</organism>
<feature type="repeat" description="WD" evidence="10">
    <location>
        <begin position="19"/>
        <end position="51"/>
    </location>
</feature>
<gene>
    <name evidence="15" type="ORF">BDN70DRAFT_876977</name>
</gene>
<dbReference type="GO" id="GO:0006351">
    <property type="term" value="P:DNA-templated transcription"/>
    <property type="evidence" value="ECO:0007669"/>
    <property type="project" value="InterPro"/>
</dbReference>
<protein>
    <recommendedName>
        <fullName evidence="11">Protein HIR</fullName>
    </recommendedName>
</protein>
<dbReference type="CDD" id="cd00200">
    <property type="entry name" value="WD40"/>
    <property type="match status" value="1"/>
</dbReference>
<dbReference type="InterPro" id="IPR055410">
    <property type="entry name" value="Beta-prop_CAF1B_HIR1"/>
</dbReference>
<keyword evidence="7 11" id="KW-0805">Transcription regulation</keyword>
<keyword evidence="5 11" id="KW-0677">Repeat</keyword>
<dbReference type="InterPro" id="IPR036322">
    <property type="entry name" value="WD40_repeat_dom_sf"/>
</dbReference>
<feature type="region of interest" description="Disordered" evidence="12">
    <location>
        <begin position="439"/>
        <end position="516"/>
    </location>
</feature>
<dbReference type="GO" id="GO:0000417">
    <property type="term" value="C:HIR complex"/>
    <property type="evidence" value="ECO:0007669"/>
    <property type="project" value="TreeGrafter"/>
</dbReference>
<feature type="domain" description="CAF1B/HIR1 beta-propeller" evidence="14">
    <location>
        <begin position="32"/>
        <end position="365"/>
    </location>
</feature>
<feature type="compositionally biased region" description="Polar residues" evidence="12">
    <location>
        <begin position="482"/>
        <end position="498"/>
    </location>
</feature>
<evidence type="ECO:0000256" key="11">
    <source>
        <dbReference type="RuleBase" id="RU364014"/>
    </source>
</evidence>
<feature type="repeat" description="WD" evidence="10">
    <location>
        <begin position="73"/>
        <end position="105"/>
    </location>
</feature>
<evidence type="ECO:0000256" key="3">
    <source>
        <dbReference type="ARBA" id="ARBA00022491"/>
    </source>
</evidence>
<comment type="subcellular location">
    <subcellularLocation>
        <location evidence="1 11">Nucleus</location>
    </subcellularLocation>
</comment>
<name>A0A9P5Z7P4_9AGAR</name>
<keyword evidence="3 11" id="KW-0678">Repressor</keyword>
<keyword evidence="16" id="KW-1185">Reference proteome</keyword>
<evidence type="ECO:0000256" key="5">
    <source>
        <dbReference type="ARBA" id="ARBA00022737"/>
    </source>
</evidence>
<dbReference type="InterPro" id="IPR001680">
    <property type="entry name" value="WD40_rpt"/>
</dbReference>
<dbReference type="AlphaFoldDB" id="A0A9P5Z7P4"/>
<evidence type="ECO:0000256" key="7">
    <source>
        <dbReference type="ARBA" id="ARBA00023015"/>
    </source>
</evidence>
<dbReference type="GO" id="GO:0006355">
    <property type="term" value="P:regulation of DNA-templated transcription"/>
    <property type="evidence" value="ECO:0007669"/>
    <property type="project" value="InterPro"/>
</dbReference>
<dbReference type="OrthoDB" id="1741719at2759"/>
<evidence type="ECO:0000256" key="6">
    <source>
        <dbReference type="ARBA" id="ARBA00022853"/>
    </source>
</evidence>
<evidence type="ECO:0000256" key="8">
    <source>
        <dbReference type="ARBA" id="ARBA00023163"/>
    </source>
</evidence>
<comment type="similarity">
    <text evidence="2 11">Belongs to the WD repeat HIR1 family.</text>
</comment>
<dbReference type="InterPro" id="IPR031120">
    <property type="entry name" value="HIR1-like"/>
</dbReference>
<keyword evidence="9 11" id="KW-0539">Nucleus</keyword>
<evidence type="ECO:0000259" key="14">
    <source>
        <dbReference type="Pfam" id="PF24105"/>
    </source>
</evidence>
<keyword evidence="8 11" id="KW-0804">Transcription</keyword>
<comment type="function">
    <text evidence="11">Required for replication-independent chromatin assembly and for the periodic repression of histone gene transcription during the cell cycle.</text>
</comment>
<dbReference type="InterPro" id="IPR011494">
    <property type="entry name" value="HIRA-like_C"/>
</dbReference>
<feature type="repeat" description="WD" evidence="10">
    <location>
        <begin position="173"/>
        <end position="205"/>
    </location>
</feature>
<dbReference type="GO" id="GO:0031491">
    <property type="term" value="F:nucleosome binding"/>
    <property type="evidence" value="ECO:0007669"/>
    <property type="project" value="TreeGrafter"/>
</dbReference>
<keyword evidence="6 11" id="KW-0156">Chromatin regulator</keyword>
<dbReference type="GO" id="GO:0006338">
    <property type="term" value="P:chromatin remodeling"/>
    <property type="evidence" value="ECO:0007669"/>
    <property type="project" value="InterPro"/>
</dbReference>
<evidence type="ECO:0000256" key="9">
    <source>
        <dbReference type="ARBA" id="ARBA00023242"/>
    </source>
</evidence>
<evidence type="ECO:0000313" key="15">
    <source>
        <dbReference type="EMBL" id="KAF9480961.1"/>
    </source>
</evidence>
<dbReference type="PROSITE" id="PS50082">
    <property type="entry name" value="WD_REPEATS_2"/>
    <property type="match status" value="4"/>
</dbReference>
<evidence type="ECO:0000259" key="13">
    <source>
        <dbReference type="Pfam" id="PF07569"/>
    </source>
</evidence>
<dbReference type="EMBL" id="MU155186">
    <property type="protein sequence ID" value="KAF9480961.1"/>
    <property type="molecule type" value="Genomic_DNA"/>
</dbReference>
<sequence length="950" mass="103980">MHFTKPAWVMHKDSAKTDQSTKRVSIFSVHVHPDGSRIATGGLDAKVRIWSTKPILNEASELSGKPPKSLCTLTMHTGPVLTVRWAHSGKWLASGSDDETVMVWDHDPNARGKVWGTDEINVEGWKPLKRLQGHESDVTDVAWSPGDRYLASVGLDSAVIVWCGFTLERLRKLDQHQGFVKGVCWDPVGEFMATQSDDRTVKIWKTTDWSLEAEVRKPFEDSPGSTFFRRLSWSPDGAHITASNATNNKGYVFIAAVITRNTWTSEISLVGHENTVEVAAYNPHIFLRNRSAPISTSNICSVVALGADDRSVSVWQTKSARPLIVAKEVFERQIMDLSWSWDGLTLYAASSDGTIAAFQFDPSELEGIATQTDQEQYLAKFGFTPPPIPEGYSHVSKHEPANIALAQTQQANGFDAHGVSNSPEKVNILVAKRAPKDKKRLGLVSNPALSTVPTSRSTPHATPLPSTQPNGISTGARRAQLSHIQDTQPTHTQSPLHTSFSSSFPDPSQQPFVDASSSSWSRHADMSMDLDVPIDAYDTGSVKGKRRASAVIDLTDETGGKVIRPRTLGGDRPVELHVPKPISKWTPSRAAMERGVVPWAGAGGSGSGRMEPLLPTPPLVTYLSSSVEGTNDLLEVKNTEEIGLTEVAFVSGKSTEWLDYLPSPALSVKATSAYCAVGMEDGSINVYSHNGRRLMPTLTLGAPCAIMEGSKYALLVITVTGQVHSWNVKKQCANFAPASINTLYGFSPNFTVTSATVRENGAPIVHSSTGTVYSYDPALLSWVKLAEHWWSEGSDFWQGRQRGNATTANRGIMSAIEGSIAGIPDESAAEIPRPNWWSAALTLGHLETRMLSTKLLESPQEYRQALLMYAKKIADEGFRGKAEELVRELFGPVYWRPGREDGWQPSVVGLSKRDLLKDVLSVFARSKTLTRLATDWQDTLKKAMNDEAFL</sequence>
<feature type="compositionally biased region" description="Polar residues" evidence="12">
    <location>
        <begin position="447"/>
        <end position="473"/>
    </location>
</feature>
<dbReference type="SMART" id="SM00320">
    <property type="entry name" value="WD40"/>
    <property type="match status" value="6"/>
</dbReference>
<dbReference type="PANTHER" id="PTHR13831:SF0">
    <property type="entry name" value="PROTEIN HIRA"/>
    <property type="match status" value="1"/>
</dbReference>
<evidence type="ECO:0000313" key="16">
    <source>
        <dbReference type="Proteomes" id="UP000807469"/>
    </source>
</evidence>
<dbReference type="GO" id="GO:0005634">
    <property type="term" value="C:nucleus"/>
    <property type="evidence" value="ECO:0007669"/>
    <property type="project" value="UniProtKB-SubCell"/>
</dbReference>
<evidence type="ECO:0000256" key="2">
    <source>
        <dbReference type="ARBA" id="ARBA00007306"/>
    </source>
</evidence>
<keyword evidence="4 10" id="KW-0853">WD repeat</keyword>
<dbReference type="Pfam" id="PF07569">
    <property type="entry name" value="Hira"/>
    <property type="match status" value="1"/>
</dbReference>
<reference evidence="15" key="1">
    <citation type="submission" date="2020-11" db="EMBL/GenBank/DDBJ databases">
        <authorList>
            <consortium name="DOE Joint Genome Institute"/>
            <person name="Ahrendt S."/>
            <person name="Riley R."/>
            <person name="Andreopoulos W."/>
            <person name="Labutti K."/>
            <person name="Pangilinan J."/>
            <person name="Ruiz-Duenas F.J."/>
            <person name="Barrasa J.M."/>
            <person name="Sanchez-Garcia M."/>
            <person name="Camarero S."/>
            <person name="Miyauchi S."/>
            <person name="Serrano A."/>
            <person name="Linde D."/>
            <person name="Babiker R."/>
            <person name="Drula E."/>
            <person name="Ayuso-Fernandez I."/>
            <person name="Pacheco R."/>
            <person name="Padilla G."/>
            <person name="Ferreira P."/>
            <person name="Barriuso J."/>
            <person name="Kellner H."/>
            <person name="Castanera R."/>
            <person name="Alfaro M."/>
            <person name="Ramirez L."/>
            <person name="Pisabarro A.G."/>
            <person name="Kuo A."/>
            <person name="Tritt A."/>
            <person name="Lipzen A."/>
            <person name="He G."/>
            <person name="Yan M."/>
            <person name="Ng V."/>
            <person name="Cullen D."/>
            <person name="Martin F."/>
            <person name="Rosso M.-N."/>
            <person name="Henrissat B."/>
            <person name="Hibbett D."/>
            <person name="Martinez A.T."/>
            <person name="Grigoriev I.V."/>
        </authorList>
    </citation>
    <scope>NUCLEOTIDE SEQUENCE</scope>
    <source>
        <strain evidence="15">CIRM-BRFM 674</strain>
    </source>
</reference>
<proteinExistence type="inferred from homology"/>
<evidence type="ECO:0000256" key="10">
    <source>
        <dbReference type="PROSITE-ProRule" id="PRU00221"/>
    </source>
</evidence>
<feature type="compositionally biased region" description="Low complexity" evidence="12">
    <location>
        <begin position="499"/>
        <end position="512"/>
    </location>
</feature>